<organism evidence="5 6">
    <name type="scientific">Catalinimonas alkaloidigena</name>
    <dbReference type="NCBI Taxonomy" id="1075417"/>
    <lineage>
        <taxon>Bacteria</taxon>
        <taxon>Pseudomonadati</taxon>
        <taxon>Bacteroidota</taxon>
        <taxon>Cytophagia</taxon>
        <taxon>Cytophagales</taxon>
        <taxon>Catalimonadaceae</taxon>
        <taxon>Catalinimonas</taxon>
    </lineage>
</organism>
<dbReference type="RefSeq" id="WP_089677934.1">
    <property type="nucleotide sequence ID" value="NZ_FNFO01000001.1"/>
</dbReference>
<dbReference type="OrthoDB" id="761861at2"/>
<gene>
    <name evidence="5" type="ORF">SAMN05421823_101150</name>
</gene>
<evidence type="ECO:0000256" key="2">
    <source>
        <dbReference type="ARBA" id="ARBA00022676"/>
    </source>
</evidence>
<evidence type="ECO:0000313" key="5">
    <source>
        <dbReference type="EMBL" id="SDJ80342.1"/>
    </source>
</evidence>
<protein>
    <recommendedName>
        <fullName evidence="4">Glycosyltransferase 2-like domain-containing protein</fullName>
    </recommendedName>
</protein>
<reference evidence="5 6" key="1">
    <citation type="submission" date="2016-10" db="EMBL/GenBank/DDBJ databases">
        <authorList>
            <person name="de Groot N.N."/>
        </authorList>
    </citation>
    <scope>NUCLEOTIDE SEQUENCE [LARGE SCALE GENOMIC DNA]</scope>
    <source>
        <strain evidence="5 6">DSM 25186</strain>
    </source>
</reference>
<dbReference type="PANTHER" id="PTHR43179:SF12">
    <property type="entry name" value="GALACTOFURANOSYLTRANSFERASE GLFT2"/>
    <property type="match status" value="1"/>
</dbReference>
<keyword evidence="6" id="KW-1185">Reference proteome</keyword>
<dbReference type="Proteomes" id="UP000198510">
    <property type="component" value="Unassembled WGS sequence"/>
</dbReference>
<evidence type="ECO:0000256" key="1">
    <source>
        <dbReference type="ARBA" id="ARBA00006739"/>
    </source>
</evidence>
<dbReference type="STRING" id="1075417.SAMN05421823_101150"/>
<feature type="domain" description="Glycosyltransferase 2-like" evidence="4">
    <location>
        <begin position="7"/>
        <end position="136"/>
    </location>
</feature>
<dbReference type="SUPFAM" id="SSF53448">
    <property type="entry name" value="Nucleotide-diphospho-sugar transferases"/>
    <property type="match status" value="1"/>
</dbReference>
<evidence type="ECO:0000259" key="4">
    <source>
        <dbReference type="Pfam" id="PF00535"/>
    </source>
</evidence>
<sequence length="298" mass="34239">MPDRLLSILIPVYNTDATPLVNALQAQLRHAAPGGEIRVYDDASPDETYHSRHGRLADDPAITYRKLAQNVGRARMRNLLAEEATGEWLLFLDADSAVPHGDFLKHYLKRSNQAHVLAGGTYYTPRLPSPAVALRWHYGRHREQRTAADRALHPYRSLTLNNLLIRRDVFLSIRLDETLRTYGHEDTRFGWELAQRRVPLLHIDNPVLHLGLEPNAVFLNKTREGVRNLKKLYRQEGLGQDTALVQAAHRLEPKSLQRLFIRTYDALAPLIEQNLHATSPSLRAFDLFKLREWFRDDS</sequence>
<dbReference type="AlphaFoldDB" id="A0A1G8WPL7"/>
<evidence type="ECO:0000313" key="6">
    <source>
        <dbReference type="Proteomes" id="UP000198510"/>
    </source>
</evidence>
<keyword evidence="2" id="KW-0328">Glycosyltransferase</keyword>
<accession>A0A1G8WPL7</accession>
<comment type="similarity">
    <text evidence="1">Belongs to the glycosyltransferase 2 family.</text>
</comment>
<dbReference type="Gene3D" id="3.90.550.10">
    <property type="entry name" value="Spore Coat Polysaccharide Biosynthesis Protein SpsA, Chain A"/>
    <property type="match status" value="1"/>
</dbReference>
<proteinExistence type="inferred from homology"/>
<name>A0A1G8WPL7_9BACT</name>
<dbReference type="InterPro" id="IPR001173">
    <property type="entry name" value="Glyco_trans_2-like"/>
</dbReference>
<dbReference type="EMBL" id="FNFO01000001">
    <property type="protein sequence ID" value="SDJ80342.1"/>
    <property type="molecule type" value="Genomic_DNA"/>
</dbReference>
<evidence type="ECO:0000256" key="3">
    <source>
        <dbReference type="ARBA" id="ARBA00022679"/>
    </source>
</evidence>
<dbReference type="InterPro" id="IPR029044">
    <property type="entry name" value="Nucleotide-diphossugar_trans"/>
</dbReference>
<dbReference type="PANTHER" id="PTHR43179">
    <property type="entry name" value="RHAMNOSYLTRANSFERASE WBBL"/>
    <property type="match status" value="1"/>
</dbReference>
<keyword evidence="3" id="KW-0808">Transferase</keyword>
<dbReference type="Pfam" id="PF00535">
    <property type="entry name" value="Glycos_transf_2"/>
    <property type="match status" value="1"/>
</dbReference>
<dbReference type="CDD" id="cd00761">
    <property type="entry name" value="Glyco_tranf_GTA_type"/>
    <property type="match status" value="1"/>
</dbReference>
<dbReference type="GO" id="GO:0016757">
    <property type="term" value="F:glycosyltransferase activity"/>
    <property type="evidence" value="ECO:0007669"/>
    <property type="project" value="UniProtKB-KW"/>
</dbReference>